<feature type="compositionally biased region" description="Low complexity" evidence="1">
    <location>
        <begin position="238"/>
        <end position="254"/>
    </location>
</feature>
<feature type="domain" description="Inhibitor of growth protein N-terminal histone-binding" evidence="2">
    <location>
        <begin position="3"/>
        <end position="181"/>
    </location>
</feature>
<protein>
    <recommendedName>
        <fullName evidence="2">Inhibitor of growth protein N-terminal histone-binding domain-containing protein</fullName>
    </recommendedName>
</protein>
<comment type="caution">
    <text evidence="3">The sequence shown here is derived from an EMBL/GenBank/DDBJ whole genome shotgun (WGS) entry which is preliminary data.</text>
</comment>
<name>A0AAD9LGR0_BABDI</name>
<feature type="compositionally biased region" description="Low complexity" evidence="1">
    <location>
        <begin position="87"/>
        <end position="100"/>
    </location>
</feature>
<proteinExistence type="predicted"/>
<feature type="region of interest" description="Disordered" evidence="1">
    <location>
        <begin position="215"/>
        <end position="274"/>
    </location>
</feature>
<evidence type="ECO:0000259" key="2">
    <source>
        <dbReference type="SMART" id="SM01408"/>
    </source>
</evidence>
<dbReference type="InterPro" id="IPR024610">
    <property type="entry name" value="ING_N_histone-binding"/>
</dbReference>
<organism evidence="3 4">
    <name type="scientific">Babesia divergens</name>
    <dbReference type="NCBI Taxonomy" id="32595"/>
    <lineage>
        <taxon>Eukaryota</taxon>
        <taxon>Sar</taxon>
        <taxon>Alveolata</taxon>
        <taxon>Apicomplexa</taxon>
        <taxon>Aconoidasida</taxon>
        <taxon>Piroplasmida</taxon>
        <taxon>Babesiidae</taxon>
        <taxon>Babesia</taxon>
    </lineage>
</organism>
<reference evidence="3" key="1">
    <citation type="journal article" date="2014" name="Nucleic Acids Res.">
        <title>The evolutionary dynamics of variant antigen genes in Babesia reveal a history of genomic innovation underlying host-parasite interaction.</title>
        <authorList>
            <person name="Jackson A.P."/>
            <person name="Otto T.D."/>
            <person name="Darby A."/>
            <person name="Ramaprasad A."/>
            <person name="Xia D."/>
            <person name="Echaide I.E."/>
            <person name="Farber M."/>
            <person name="Gahlot S."/>
            <person name="Gamble J."/>
            <person name="Gupta D."/>
            <person name="Gupta Y."/>
            <person name="Jackson L."/>
            <person name="Malandrin L."/>
            <person name="Malas T.B."/>
            <person name="Moussa E."/>
            <person name="Nair M."/>
            <person name="Reid A.J."/>
            <person name="Sanders M."/>
            <person name="Sharma J."/>
            <person name="Tracey A."/>
            <person name="Quail M.A."/>
            <person name="Weir W."/>
            <person name="Wastling J.M."/>
            <person name="Hall N."/>
            <person name="Willadsen P."/>
            <person name="Lingelbach K."/>
            <person name="Shiels B."/>
            <person name="Tait A."/>
            <person name="Berriman M."/>
            <person name="Allred D.R."/>
            <person name="Pain A."/>
        </authorList>
    </citation>
    <scope>NUCLEOTIDE SEQUENCE</scope>
    <source>
        <strain evidence="3">1802A</strain>
    </source>
</reference>
<gene>
    <name evidence="3" type="ORF">X943_003118</name>
</gene>
<feature type="compositionally biased region" description="Basic and acidic residues" evidence="1">
    <location>
        <begin position="255"/>
        <end position="267"/>
    </location>
</feature>
<evidence type="ECO:0000256" key="1">
    <source>
        <dbReference type="SAM" id="MobiDB-lite"/>
    </source>
</evidence>
<dbReference type="AlphaFoldDB" id="A0AAD9LGR0"/>
<dbReference type="Proteomes" id="UP001195914">
    <property type="component" value="Unassembled WGS sequence"/>
</dbReference>
<accession>A0AAD9LGR0</accession>
<keyword evidence="4" id="KW-1185">Reference proteome</keyword>
<dbReference type="EMBL" id="JAHBMH010000062">
    <property type="protein sequence ID" value="KAK1934912.1"/>
    <property type="molecule type" value="Genomic_DNA"/>
</dbReference>
<evidence type="ECO:0000313" key="4">
    <source>
        <dbReference type="Proteomes" id="UP001195914"/>
    </source>
</evidence>
<feature type="compositionally biased region" description="Polar residues" evidence="1">
    <location>
        <begin position="60"/>
        <end position="80"/>
    </location>
</feature>
<reference evidence="3" key="2">
    <citation type="submission" date="2021-05" db="EMBL/GenBank/DDBJ databases">
        <authorList>
            <person name="Pain A."/>
        </authorList>
    </citation>
    <scope>NUCLEOTIDE SEQUENCE</scope>
    <source>
        <strain evidence="3">1802A</strain>
    </source>
</reference>
<dbReference type="SMART" id="SM01408">
    <property type="entry name" value="ING"/>
    <property type="match status" value="1"/>
</dbReference>
<feature type="region of interest" description="Disordered" evidence="1">
    <location>
        <begin position="60"/>
        <end position="137"/>
    </location>
</feature>
<sequence length="274" mass="29910">MDSSDDVTDDLVGLPGFIRRSLLLMRDLDLRFVTYLNDARKKEQVFLSKFPDSAQDAISTSDKTYARNDSVSTPSRSQGADTEKTVSSAKGRSSKSKGASNCKQKATTNESKRHCRSGNASTASAGADHAPVPDPSDDIEEIQRLRTDAMYLAQENLAINDQLTCMLKHEYENLKLVFDKMYREMEVTGQMTDKLRMSFMVNKCKPQMLLDPVLPKADMESPEGGSIALSADAEGASRRSTSSGSVQGSSNSSSQKKDAANKHRDVTTAKTSSS</sequence>
<evidence type="ECO:0000313" key="3">
    <source>
        <dbReference type="EMBL" id="KAK1934912.1"/>
    </source>
</evidence>